<accession>A0ABQ5WE73</accession>
<dbReference type="InterPro" id="IPR025356">
    <property type="entry name" value="DUF4260"/>
</dbReference>
<comment type="caution">
    <text evidence="2">The sequence shown here is derived from an EMBL/GenBank/DDBJ whole genome shotgun (WGS) entry which is preliminary data.</text>
</comment>
<protein>
    <recommendedName>
        <fullName evidence="4">DUF4260 family protein</fullName>
    </recommendedName>
</protein>
<evidence type="ECO:0008006" key="4">
    <source>
        <dbReference type="Google" id="ProtNLM"/>
    </source>
</evidence>
<reference evidence="3" key="1">
    <citation type="journal article" date="2019" name="Int. J. Syst. Evol. Microbiol.">
        <title>The Global Catalogue of Microorganisms (GCM) 10K type strain sequencing project: providing services to taxonomists for standard genome sequencing and annotation.</title>
        <authorList>
            <consortium name="The Broad Institute Genomics Platform"/>
            <consortium name="The Broad Institute Genome Sequencing Center for Infectious Disease"/>
            <person name="Wu L."/>
            <person name="Ma J."/>
        </authorList>
    </citation>
    <scope>NUCLEOTIDE SEQUENCE [LARGE SCALE GENOMIC DNA]</scope>
    <source>
        <strain evidence="3">NBRC 112416</strain>
    </source>
</reference>
<dbReference type="Pfam" id="PF14079">
    <property type="entry name" value="DUF4260"/>
    <property type="match status" value="1"/>
</dbReference>
<name>A0ABQ5WE73_9HYPH</name>
<gene>
    <name evidence="2" type="ORF">GCM10010862_54470</name>
</gene>
<feature type="transmembrane region" description="Helical" evidence="1">
    <location>
        <begin position="66"/>
        <end position="87"/>
    </location>
</feature>
<evidence type="ECO:0000313" key="3">
    <source>
        <dbReference type="Proteomes" id="UP001156691"/>
    </source>
</evidence>
<evidence type="ECO:0000256" key="1">
    <source>
        <dbReference type="SAM" id="Phobius"/>
    </source>
</evidence>
<dbReference type="RefSeq" id="WP_284343580.1">
    <property type="nucleotide sequence ID" value="NZ_BSNS01000034.1"/>
</dbReference>
<dbReference type="EMBL" id="BSNS01000034">
    <property type="protein sequence ID" value="GLQ58188.1"/>
    <property type="molecule type" value="Genomic_DNA"/>
</dbReference>
<keyword evidence="1" id="KW-0472">Membrane</keyword>
<sequence length="117" mass="12229">MSANGGNGYVTGMAREIVRAEGLAVFLAATIGFFFDGGAWWLYLVLFLAPDLSFLAYAAGTRLGAVAYNVFHSYALPVLLALAGWSLGSDGLKYPTAFGHTHLGPVGRAKAGLSMPS</sequence>
<proteinExistence type="predicted"/>
<dbReference type="Proteomes" id="UP001156691">
    <property type="component" value="Unassembled WGS sequence"/>
</dbReference>
<feature type="transmembrane region" description="Helical" evidence="1">
    <location>
        <begin position="17"/>
        <end position="35"/>
    </location>
</feature>
<organism evidence="2 3">
    <name type="scientific">Devosia nitrariae</name>
    <dbReference type="NCBI Taxonomy" id="2071872"/>
    <lineage>
        <taxon>Bacteria</taxon>
        <taxon>Pseudomonadati</taxon>
        <taxon>Pseudomonadota</taxon>
        <taxon>Alphaproteobacteria</taxon>
        <taxon>Hyphomicrobiales</taxon>
        <taxon>Devosiaceae</taxon>
        <taxon>Devosia</taxon>
    </lineage>
</organism>
<keyword evidence="3" id="KW-1185">Reference proteome</keyword>
<keyword evidence="1" id="KW-1133">Transmembrane helix</keyword>
<evidence type="ECO:0000313" key="2">
    <source>
        <dbReference type="EMBL" id="GLQ58188.1"/>
    </source>
</evidence>
<keyword evidence="1" id="KW-0812">Transmembrane</keyword>